<dbReference type="PANTHER" id="PTHR12827:SF3">
    <property type="entry name" value="ANAPHASE-PROMOTING COMPLEX SUBUNIT 1"/>
    <property type="match status" value="1"/>
</dbReference>
<evidence type="ECO:0000256" key="9">
    <source>
        <dbReference type="ARBA" id="ARBA00023242"/>
    </source>
</evidence>
<keyword evidence="17" id="KW-1185">Reference proteome</keyword>
<feature type="compositionally biased region" description="Polar residues" evidence="11">
    <location>
        <begin position="1272"/>
        <end position="1283"/>
    </location>
</feature>
<gene>
    <name evidence="16" type="ORF">AXG93_402s1470</name>
</gene>
<evidence type="ECO:0000256" key="4">
    <source>
        <dbReference type="ARBA" id="ARBA00016070"/>
    </source>
</evidence>
<keyword evidence="5" id="KW-0132">Cell division</keyword>
<organism evidence="16 17">
    <name type="scientific">Marchantia polymorpha subsp. ruderalis</name>
    <dbReference type="NCBI Taxonomy" id="1480154"/>
    <lineage>
        <taxon>Eukaryota</taxon>
        <taxon>Viridiplantae</taxon>
        <taxon>Streptophyta</taxon>
        <taxon>Embryophyta</taxon>
        <taxon>Marchantiophyta</taxon>
        <taxon>Marchantiopsida</taxon>
        <taxon>Marchantiidae</taxon>
        <taxon>Marchantiales</taxon>
        <taxon>Marchantiaceae</taxon>
        <taxon>Marchantia</taxon>
    </lineage>
</organism>
<feature type="region of interest" description="Disordered" evidence="11">
    <location>
        <begin position="467"/>
        <end position="488"/>
    </location>
</feature>
<feature type="domain" description="Anaphase-promoting complex subunit 1 N-terminal" evidence="12">
    <location>
        <begin position="341"/>
        <end position="552"/>
    </location>
</feature>
<evidence type="ECO:0000256" key="3">
    <source>
        <dbReference type="ARBA" id="ARBA00010547"/>
    </source>
</evidence>
<comment type="similarity">
    <text evidence="3">Belongs to the APC1 family.</text>
</comment>
<feature type="domain" description="Anaphase-promoting complex subunit 1 C-terminal" evidence="13">
    <location>
        <begin position="1707"/>
        <end position="1947"/>
    </location>
</feature>
<dbReference type="Gene3D" id="1.25.10.10">
    <property type="entry name" value="Leucine-rich Repeat Variant"/>
    <property type="match status" value="1"/>
</dbReference>
<dbReference type="GO" id="GO:0060090">
    <property type="term" value="F:molecular adaptor activity"/>
    <property type="evidence" value="ECO:0007669"/>
    <property type="project" value="TreeGrafter"/>
</dbReference>
<dbReference type="InterPro" id="IPR011989">
    <property type="entry name" value="ARM-like"/>
</dbReference>
<dbReference type="Proteomes" id="UP000077202">
    <property type="component" value="Unassembled WGS sequence"/>
</dbReference>
<evidence type="ECO:0000256" key="5">
    <source>
        <dbReference type="ARBA" id="ARBA00022618"/>
    </source>
</evidence>
<keyword evidence="6" id="KW-0677">Repeat</keyword>
<evidence type="ECO:0000256" key="7">
    <source>
        <dbReference type="ARBA" id="ARBA00022776"/>
    </source>
</evidence>
<keyword evidence="7" id="KW-0498">Mitosis</keyword>
<dbReference type="GO" id="GO:0051301">
    <property type="term" value="P:cell division"/>
    <property type="evidence" value="ECO:0007669"/>
    <property type="project" value="UniProtKB-KW"/>
</dbReference>
<reference evidence="16" key="1">
    <citation type="submission" date="2016-03" db="EMBL/GenBank/DDBJ databases">
        <title>Mechanisms controlling the formation of the plant cell surface in tip-growing cells are functionally conserved among land plants.</title>
        <authorList>
            <person name="Honkanen S."/>
            <person name="Jones V.A."/>
            <person name="Morieri G."/>
            <person name="Champion C."/>
            <person name="Hetherington A.J."/>
            <person name="Kelly S."/>
            <person name="Saint-Marcoux D."/>
            <person name="Proust H."/>
            <person name="Prescott H."/>
            <person name="Dolan L."/>
        </authorList>
    </citation>
    <scope>NUCLEOTIDE SEQUENCE [LARGE SCALE GENOMIC DNA]</scope>
    <source>
        <tissue evidence="16">Whole gametophyte</tissue>
    </source>
</reference>
<accession>A0A176WCT0</accession>
<dbReference type="InterPro" id="IPR024990">
    <property type="entry name" value="Apc1"/>
</dbReference>
<dbReference type="GO" id="GO:0070979">
    <property type="term" value="P:protein K11-linked ubiquitination"/>
    <property type="evidence" value="ECO:0007669"/>
    <property type="project" value="TreeGrafter"/>
</dbReference>
<feature type="domain" description="Anaphase-promoting complex subunit 1 N-terminal" evidence="12">
    <location>
        <begin position="103"/>
        <end position="334"/>
    </location>
</feature>
<evidence type="ECO:0000256" key="6">
    <source>
        <dbReference type="ARBA" id="ARBA00022737"/>
    </source>
</evidence>
<dbReference type="EMBL" id="LVLJ01001262">
    <property type="protein sequence ID" value="OAE30734.1"/>
    <property type="molecule type" value="Genomic_DNA"/>
</dbReference>
<feature type="compositionally biased region" description="Polar residues" evidence="11">
    <location>
        <begin position="318"/>
        <end position="336"/>
    </location>
</feature>
<dbReference type="InterPro" id="IPR048971">
    <property type="entry name" value="Apc1_3rd"/>
</dbReference>
<keyword evidence="9" id="KW-0539">Nucleus</keyword>
<evidence type="ECO:0000259" key="13">
    <source>
        <dbReference type="Pfam" id="PF18122"/>
    </source>
</evidence>
<dbReference type="Pfam" id="PF12859">
    <property type="entry name" value="ANAPC1"/>
    <property type="match status" value="2"/>
</dbReference>
<dbReference type="GO" id="GO:0031145">
    <property type="term" value="P:anaphase-promoting complex-dependent catabolic process"/>
    <property type="evidence" value="ECO:0007669"/>
    <property type="project" value="TreeGrafter"/>
</dbReference>
<protein>
    <recommendedName>
        <fullName evidence="4">Anaphase-promoting complex subunit 1</fullName>
    </recommendedName>
</protein>
<feature type="domain" description="Anaphase-promoting complex subunit 1 beta-sandwich" evidence="15">
    <location>
        <begin position="1570"/>
        <end position="1633"/>
    </location>
</feature>
<comment type="pathway">
    <text evidence="2">Protein modification; protein ubiquitination.</text>
</comment>
<evidence type="ECO:0000256" key="1">
    <source>
        <dbReference type="ARBA" id="ARBA00004123"/>
    </source>
</evidence>
<dbReference type="Pfam" id="PF20518">
    <property type="entry name" value="Apc1_MidN"/>
    <property type="match status" value="1"/>
</dbReference>
<dbReference type="InterPro" id="IPR049255">
    <property type="entry name" value="Apc1_N"/>
</dbReference>
<dbReference type="GO" id="GO:0007091">
    <property type="term" value="P:metaphase/anaphase transition of mitotic cell cycle"/>
    <property type="evidence" value="ECO:0007669"/>
    <property type="project" value="TreeGrafter"/>
</dbReference>
<evidence type="ECO:0000313" key="16">
    <source>
        <dbReference type="EMBL" id="OAE30734.1"/>
    </source>
</evidence>
<dbReference type="GO" id="GO:0005680">
    <property type="term" value="C:anaphase-promoting complex"/>
    <property type="evidence" value="ECO:0007669"/>
    <property type="project" value="InterPro"/>
</dbReference>
<name>A0A176WCT0_MARPO</name>
<sequence length="2009" mass="219335">MTVGSRLVFVIADGRAGYRDRETSEAEQIDAMRKVKRSLTVIGEFEPFGLQVVGPSGGSDGNVGEGRKRGGTSKGRYYLFDADTARVRGGGYEYNSVMGGFWDHDQELYIHGNKVIWSGGQQVHKQFSAPTAVLQAKWCRVEAMNEPLLCILHSDCLMTYTPAGEMHSVPLQYSVGSIWPIPCGLLLQRAAEIPLVSSGASTPVKGSPGSSLRDLARDGPYFSISSRLSPSVHNSGGLSSGRRASLSLATPTTPVSSIFALLHPLEEPQAVQVAESGKFRPLADMEEQIIWSSSTVPYLVSFHSGRKQHSIWEIKSVPSTSQNSPVSKKQSPTQLHTSEDSGTFGLQRVWHEKPGQTQADQVFVASDEDGVPILCLVVKEHQRLSAFRLLRNKITEELSSKAHLDVAWTLEAISAAPIIALHPRRKENQHYDLLVLTSDGELGLYTGSYHMCNFFLSKSAAKMAPKGSITSQKKTPQGPGGNSADAEDDGVELVGINDAVTDRVNLLTSTGKIYRCALNLPFSSAVTVLCLSAFAESLRPSLYRYLLKHFLERDFPATEALFLPTPDGKPDVNWAGFSDLILEIIRDMPVARGPPPPSLTKATNTSWEFLLQSGMHKNNLLNRRYVALPIFQQPFIQNPLPHPAPRSVDEKETDEMPVYVSVMMEILEVLHAVYEDCKLDTLRWRQASQLATLLSHLAAAAGELEYVDHYTRDFPTVVPPLPELSKNSLHGTWRTPANLFRWVEYRIKKRRMPRSGEGLPALLLREGVLSVEWSRKVVGFYELLLGDEETAKEKPTVVHIGMSRGTANRPEHKMVLAMVAEAFSLPDLDRLPCGISLPLRHALNISREAPPGDWPPQAYVLVGREDLAATCSSSFSKGRDELKKTSTTTAGSVKNPVVDVDDAFLAAPYMLHLRPITIPQSIDSSELGDAEGQGTAVDGCISDGMDHMSSTTAPLRFGSDLRLNEVRRLLGSSRPVAVRTANSPDVSDPDIVAQQQAQLWQLAQRTTALSFGRGAYTLATSYPLLTETLHIPKLVLAGRLPSQHDATVNLDVNTGNIADLTSWPDFHNGVAAGLRLAPGQGKITRTWIVYNKPDEPSYSHAGFLMSLGLHKHLGVLAATDVYRYLAQEHEATTVGVLLGMAAARRGTMDPAISKMLYLHIPARHPPSFPELELPTLMQSAALMAVGLLYQGSAHRLTTEILLAEIGRKPGGDNPLDREGYALAAGLALGLVTLGRGNDAWGLADLHIEDRLRHYMSGGSEPSDDRQRRPDGFTSSNSLPTASRNVEDLSQAGGQVMEGSMVNLDVTAPGATLALALMFLKTNNKVVAARLAIPDTHFALEYVRPDFILLRLVARSLTLWDSVQATEEWVQAQIPEIVKTAVNTINQVGDTATPPADADMEALAQAHVNILAGACLSIGTAKPEAQQLLRKYALFFLQEKRNAVLLGGAASPNTRHAYVDRGTLETCLNVAVLSLSVVMAGTGHLQTFRLLRYLRRRNDSDGGINYGNHMAISMAIGFLFLGGGLRTFGTNNGAVAALLIALYPRFPTTPNDHRCHLQAFRHLYVLATEARCVQTVDVDTGLPVLVPLEMTVQNSGCQGETTITRFTPCILPERCSLMRVRVSGARYWPQDIKLPITDQAWWEPGEAGDPFNGGMLYVKRRVGACSYADDPIGCRSLLSRAFQKDSEGGRFEARGMAGDGLQMSKVDQLVSTFSGDPSMLAFAQLLCNFSRNSKNIFHMVESIPQESQSDNMTSSNISSAKLFIRTLLKSSAEEMKRSAVFPMAITANEFEDFCLTALFESVSTDRPALLQTYLTLYTTVEALVAHAAGQGTSITSICSDPLSLFSLKVALSYCEVIKEDEESSGEPLVQHNFLAALAKKVEDVLSFSKFFGTDATESSKILAPDLVKYFNTAQWPAEVNVGSKGRAGSDALMYKTLLACYLSWYDIPTTRAVQSAALKLRKILPSLRTYASSNSEYLLPILACVLPGTPSHGLLRINPCLPFLNTNLSE</sequence>
<evidence type="ECO:0000256" key="2">
    <source>
        <dbReference type="ARBA" id="ARBA00004906"/>
    </source>
</evidence>
<feature type="domain" description="Anaphase-promoting complex subunit 1 middle" evidence="14">
    <location>
        <begin position="603"/>
        <end position="868"/>
    </location>
</feature>
<evidence type="ECO:0000259" key="14">
    <source>
        <dbReference type="Pfam" id="PF20518"/>
    </source>
</evidence>
<feature type="region of interest" description="Disordered" evidence="11">
    <location>
        <begin position="318"/>
        <end position="340"/>
    </location>
</feature>
<dbReference type="InterPro" id="IPR041221">
    <property type="entry name" value="APC1_C"/>
</dbReference>
<evidence type="ECO:0000256" key="10">
    <source>
        <dbReference type="ARBA" id="ARBA00023306"/>
    </source>
</evidence>
<dbReference type="InterPro" id="IPR046794">
    <property type="entry name" value="Apc1_MidN"/>
</dbReference>
<feature type="region of interest" description="Disordered" evidence="11">
    <location>
        <begin position="1256"/>
        <end position="1283"/>
    </location>
</feature>
<dbReference type="Pfam" id="PF18122">
    <property type="entry name" value="APC1_C"/>
    <property type="match status" value="1"/>
</dbReference>
<keyword evidence="10" id="KW-0131">Cell cycle</keyword>
<evidence type="ECO:0000313" key="17">
    <source>
        <dbReference type="Proteomes" id="UP000077202"/>
    </source>
</evidence>
<dbReference type="FunFam" id="1.25.10.10:FF:000211">
    <property type="entry name" value="Anaphase-promoting complex subunit 1"/>
    <property type="match status" value="1"/>
</dbReference>
<keyword evidence="8" id="KW-0833">Ubl conjugation pathway</keyword>
<evidence type="ECO:0000256" key="8">
    <source>
        <dbReference type="ARBA" id="ARBA00022786"/>
    </source>
</evidence>
<evidence type="ECO:0000256" key="11">
    <source>
        <dbReference type="SAM" id="MobiDB-lite"/>
    </source>
</evidence>
<dbReference type="PANTHER" id="PTHR12827">
    <property type="entry name" value="MEIOTIC CHECKPOINT REGULATOR TSG24 FAMILY MEMBER"/>
    <property type="match status" value="1"/>
</dbReference>
<comment type="caution">
    <text evidence="16">The sequence shown here is derived from an EMBL/GenBank/DDBJ whole genome shotgun (WGS) entry which is preliminary data.</text>
</comment>
<comment type="subcellular location">
    <subcellularLocation>
        <location evidence="1">Nucleus</location>
    </subcellularLocation>
</comment>
<evidence type="ECO:0000259" key="12">
    <source>
        <dbReference type="Pfam" id="PF12859"/>
    </source>
</evidence>
<dbReference type="Pfam" id="PF21282">
    <property type="entry name" value="APC1_3rd"/>
    <property type="match status" value="1"/>
</dbReference>
<evidence type="ECO:0000259" key="15">
    <source>
        <dbReference type="Pfam" id="PF21282"/>
    </source>
</evidence>
<proteinExistence type="inferred from homology"/>